<protein>
    <submittedName>
        <fullName evidence="2">Uncharacterized protein</fullName>
    </submittedName>
</protein>
<name>A0A368ZFM0_9FLAO</name>
<organism evidence="2 3">
    <name type="scientific">Winogradskyella arenosi</name>
    <dbReference type="NCBI Taxonomy" id="533325"/>
    <lineage>
        <taxon>Bacteria</taxon>
        <taxon>Pseudomonadati</taxon>
        <taxon>Bacteroidota</taxon>
        <taxon>Flavobacteriia</taxon>
        <taxon>Flavobacteriales</taxon>
        <taxon>Flavobacteriaceae</taxon>
        <taxon>Winogradskyella</taxon>
    </lineage>
</organism>
<dbReference type="AlphaFoldDB" id="A0A368ZFM0"/>
<evidence type="ECO:0000313" key="3">
    <source>
        <dbReference type="Proteomes" id="UP000253436"/>
    </source>
</evidence>
<feature type="transmembrane region" description="Helical" evidence="1">
    <location>
        <begin position="7"/>
        <end position="30"/>
    </location>
</feature>
<evidence type="ECO:0000256" key="1">
    <source>
        <dbReference type="SAM" id="Phobius"/>
    </source>
</evidence>
<comment type="caution">
    <text evidence="2">The sequence shown here is derived from an EMBL/GenBank/DDBJ whole genome shotgun (WGS) entry which is preliminary data.</text>
</comment>
<keyword evidence="1" id="KW-0472">Membrane</keyword>
<keyword evidence="1" id="KW-0812">Transmembrane</keyword>
<feature type="transmembrane region" description="Helical" evidence="1">
    <location>
        <begin position="36"/>
        <end position="57"/>
    </location>
</feature>
<keyword evidence="3" id="KW-1185">Reference proteome</keyword>
<keyword evidence="1" id="KW-1133">Transmembrane helix</keyword>
<sequence length="69" mass="7997">MLMKKICFYFALIISILLVINIADIIISDFNRLTEYGYGFLTGKVILLMLFCILAFLTRKHNNTSQNTF</sequence>
<gene>
    <name evidence="2" type="ORF">DFQ08_103213</name>
</gene>
<proteinExistence type="predicted"/>
<dbReference type="Proteomes" id="UP000253436">
    <property type="component" value="Unassembled WGS sequence"/>
</dbReference>
<accession>A0A368ZFM0</accession>
<evidence type="ECO:0000313" key="2">
    <source>
        <dbReference type="EMBL" id="RCW91385.1"/>
    </source>
</evidence>
<reference evidence="2 3" key="1">
    <citation type="submission" date="2018-07" db="EMBL/GenBank/DDBJ databases">
        <title>Genomic Encyclopedia of Type Strains, Phase III (KMG-III): the genomes of soil and plant-associated and newly described type strains.</title>
        <authorList>
            <person name="Whitman W."/>
        </authorList>
    </citation>
    <scope>NUCLEOTIDE SEQUENCE [LARGE SCALE GENOMIC DNA]</scope>
    <source>
        <strain evidence="2 3">CECT 7958</strain>
    </source>
</reference>
<dbReference type="EMBL" id="QPJO01000003">
    <property type="protein sequence ID" value="RCW91385.1"/>
    <property type="molecule type" value="Genomic_DNA"/>
</dbReference>